<evidence type="ECO:0000313" key="5">
    <source>
        <dbReference type="EMBL" id="CAJ16288.1"/>
    </source>
</evidence>
<dbReference type="Gene3D" id="2.60.40.1180">
    <property type="entry name" value="Golgi alpha-mannosidase II"/>
    <property type="match status" value="1"/>
</dbReference>
<feature type="compositionally biased region" description="Basic and acidic residues" evidence="3">
    <location>
        <begin position="384"/>
        <end position="422"/>
    </location>
</feature>
<dbReference type="InParanoid" id="Q4GZ11"/>
<dbReference type="EMBL" id="AL929603">
    <property type="protein sequence ID" value="CAJ16288.1"/>
    <property type="molecule type" value="Genomic_DNA"/>
</dbReference>
<dbReference type="GO" id="GO:0006508">
    <property type="term" value="P:proteolysis"/>
    <property type="evidence" value="ECO:0007669"/>
    <property type="project" value="InterPro"/>
</dbReference>
<feature type="compositionally biased region" description="Basic and acidic residues" evidence="3">
    <location>
        <begin position="70"/>
        <end position="93"/>
    </location>
</feature>
<dbReference type="SUPFAM" id="SSF54001">
    <property type="entry name" value="Cysteine proteinases"/>
    <property type="match status" value="1"/>
</dbReference>
<feature type="compositionally biased region" description="Basic and acidic residues" evidence="3">
    <location>
        <begin position="104"/>
        <end position="127"/>
    </location>
</feature>
<feature type="compositionally biased region" description="Basic and acidic residues" evidence="3">
    <location>
        <begin position="274"/>
        <end position="286"/>
    </location>
</feature>
<feature type="compositionally biased region" description="Basic and acidic residues" evidence="3">
    <location>
        <begin position="43"/>
        <end position="59"/>
    </location>
</feature>
<dbReference type="GO" id="GO:0004198">
    <property type="term" value="F:calcium-dependent cysteine-type endopeptidase activity"/>
    <property type="evidence" value="ECO:0007669"/>
    <property type="project" value="InterPro"/>
</dbReference>
<dbReference type="OrthoDB" id="424753at2759"/>
<evidence type="ECO:0000256" key="1">
    <source>
        <dbReference type="PIRSR" id="PIRSR622684-1"/>
    </source>
</evidence>
<feature type="active site" evidence="1">
    <location>
        <position position="877"/>
    </location>
</feature>
<dbReference type="CDD" id="cd00044">
    <property type="entry name" value="CysPc"/>
    <property type="match status" value="1"/>
</dbReference>
<dbReference type="STRING" id="185431.Q4GZ11"/>
<dbReference type="MEROPS" id="M28.001"/>
<dbReference type="VEuPathDB" id="TriTrypDB:Tb927.1.2100"/>
<dbReference type="KEGG" id="tbr:TB927.1.2100"/>
<evidence type="ECO:0000259" key="4">
    <source>
        <dbReference type="PROSITE" id="PS50203"/>
    </source>
</evidence>
<feature type="compositionally biased region" description="Basic and acidic residues" evidence="3">
    <location>
        <begin position="172"/>
        <end position="195"/>
    </location>
</feature>
<accession>Q4GZ11</accession>
<sequence>MSEFELMSELSESAAKGALSEQAEDGHRTYSPGPEEEENPDAAGREGAAKDGLDAHAEEASPAPSPAGESDEKASKSEHESEAKEGSDGRAEEASPAPSPAGESDEKASKSEHESEVKEGSDGRAEEASPAPSPAGESDEKASKSEHESEVKEGSDGRAEEASPAPSPAGESDEKASKSEHESEVKEGSDGRAEEASPAPSPAGESDEKASKSEHESEVKEGSDDRAEEASPAPSPAGESDEKASKSEHESEAKEGSDGRAEEASPAPSPAGESDEKASKSERESGTADGSSGRPEEVSHAFSPNRELEDKANKSGGESVTKGSDGRPEDISHPFSPNRELEEKANKSEGESVTKDGSDGHAEETSPVQSPEGEVGERSAGAGSDHEKQKGESCFDDRDTGNDQAVDRNAHDAAPHLDDKHTNGAAADATDAPRHTQEVNDLFKPRMTPYKQPDRWDPIETYLGEDVSDELEITTARKPVFTDEEKADVPTFKNGEPDYEGEYLSCFDEPNLLYRIYNREEKTWAFYNDTYSYEMHVRFTFAKLSKLQALGNTKMYTQETGEHIAEVIVYPRETEMFVKGNANGFTSKLRAVPLTEEYYARRQELANNKIQEEIARVKSIVGDVTDSEQVLKACVENGIPFVDLEFPPCQDSLATGAKKPFKRLPWVRPSQCLPDYMADQVRLFRGPIRPGQVDQGELGDSWVMCSIAVLTERPDKVVNMFRHPTDPELGKKERSVGGYRVSLNKNGQWRSVIVDDYLPMSGGRLKYAKSRYDLAEIWPCILEKAFAKLHNSYANICSGDPLHALQDMTGFPTSRFDDAFANAPLSGKDDLFQDWVRYVKAQYQIILSTPGKNPRDKASGECHTARRYTSVGLLTGHAYVVLDAAFFPEYELRLVKLRNAWGRGSEWNGDWSDGDEKWERYPDVAVKCGYSNGESDGTFWMAWDACLRYFNGGGVCFTRNSINDYRVPSTFVNCTPSCVLEITVEQPTWMCFMLSQKDKRGSPEAREYNPVMISIAQPIGGGLYRVVQNSSADAYHPLSDKWTFYQARDISILYELLPESSPYIVIPRLMLVESQPDEVPYTLSFSCKRAVGHEGVTVQLKTIDKDNKVLYNFPKFEPDLSSTDVEYQARVAHKPFPELKVDSSVC</sequence>
<dbReference type="PANTHER" id="PTHR10183:SF423">
    <property type="entry name" value="LEUCINE-RICH REPEAT PROTEIN (LRRP)"/>
    <property type="match status" value="1"/>
</dbReference>
<comment type="caution">
    <text evidence="2">Lacks conserved residue(s) required for the propagation of feature annotation.</text>
</comment>
<reference evidence="5 6" key="1">
    <citation type="journal article" date="2003" name="Nucleic Acids Res.">
        <title>The DNA sequence of chromosome I of an African trypanosome: gene content, chromosome organisation, recombination and polymorphism.</title>
        <authorList>
            <person name="Hall N."/>
            <person name="Berriman M."/>
            <person name="Lennard N.J."/>
            <person name="Harris B.R."/>
            <person name="Hertz-Fowler C."/>
            <person name="Bart-Delabesse E.N."/>
            <person name="Gerrare C.S."/>
            <person name="Atkin R.J."/>
            <person name="Barron A.J."/>
            <person name="Bowman S."/>
            <person name="Bray-Allen S.P."/>
            <person name="Bringaud F."/>
            <person name="Clark L.N."/>
            <person name="Corton C.H."/>
            <person name="Cronin A."/>
            <person name="Davies R."/>
            <person name="Doggett J."/>
            <person name="Fraser A."/>
            <person name="Gruter E."/>
            <person name="Hall S."/>
            <person name="Harper A.D."/>
            <person name="Kay M.P."/>
            <person name="Leech V."/>
            <person name="Mayes R."/>
            <person name="Price C."/>
            <person name="Quail M.A."/>
            <person name="Rabbinowitch E."/>
            <person name="Reitter C."/>
            <person name="Rutherford K."/>
            <person name="Sasse J."/>
            <person name="Sharp S."/>
            <person name="Shownkeen R."/>
            <person name="Macleod A."/>
            <person name="Taylor S."/>
            <person name="Tweedie A."/>
            <person name="Turner C.M.R."/>
            <person name="Tait A."/>
            <person name="Gull K."/>
            <person name="Barrell B."/>
            <person name="Melville S.E."/>
        </authorList>
    </citation>
    <scope>NUCLEOTIDE SEQUENCE [LARGE SCALE GENOMIC DNA]</scope>
    <source>
        <strain evidence="5 6">927/4 GUTat10.1</strain>
    </source>
</reference>
<proteinExistence type="predicted"/>
<dbReference type="InterPro" id="IPR038765">
    <property type="entry name" value="Papain-like_cys_pep_sf"/>
</dbReference>
<feature type="compositionally biased region" description="Basic and acidic residues" evidence="3">
    <location>
        <begin position="138"/>
        <end position="161"/>
    </location>
</feature>
<dbReference type="PRINTS" id="PR00704">
    <property type="entry name" value="CALPAIN"/>
</dbReference>
<dbReference type="InterPro" id="IPR013780">
    <property type="entry name" value="Glyco_hydro_b"/>
</dbReference>
<dbReference type="OMA" id="IWPCILE"/>
<feature type="compositionally biased region" description="Basic and acidic residues" evidence="3">
    <location>
        <begin position="431"/>
        <end position="444"/>
    </location>
</feature>
<dbReference type="RefSeq" id="XP_001218910.1">
    <property type="nucleotide sequence ID" value="XM_001218909.1"/>
</dbReference>
<feature type="compositionally biased region" description="Basic and acidic residues" evidence="3">
    <location>
        <begin position="206"/>
        <end position="229"/>
    </location>
</feature>
<reference evidence="6" key="2">
    <citation type="journal article" date="2005" name="Science">
        <title>The genome of the African trypanosome Trypanosoma brucei.</title>
        <authorList>
            <person name="Berriman M."/>
            <person name="Ghedin E."/>
            <person name="Hertz-Fowler C."/>
            <person name="Blandin G."/>
            <person name="Renauld H."/>
            <person name="Bartholomeu D.C."/>
            <person name="Lennard N.J."/>
            <person name="Caler E."/>
            <person name="Hamlin N.E."/>
            <person name="Haas B."/>
            <person name="Bohme U."/>
            <person name="Hannick L."/>
            <person name="Aslett M.A."/>
            <person name="Shallom J."/>
            <person name="Marcello L."/>
            <person name="Hou L."/>
            <person name="Wickstead B."/>
            <person name="Alsmark U.C."/>
            <person name="Arrowsmith C."/>
            <person name="Atkin R.J."/>
            <person name="Barron A.J."/>
            <person name="Bringaud F."/>
            <person name="Brooks K."/>
            <person name="Carrington M."/>
            <person name="Cherevach I."/>
            <person name="Chillingworth T.J."/>
            <person name="Churcher C."/>
            <person name="Clark L.N."/>
            <person name="Corton C.H."/>
            <person name="Cronin A."/>
            <person name="Davies R.M."/>
            <person name="Doggett J."/>
            <person name="Djikeng A."/>
            <person name="Feldblyum T."/>
            <person name="Field M.C."/>
            <person name="Fraser A."/>
            <person name="Goodhead I."/>
            <person name="Hance Z."/>
            <person name="Harper D."/>
            <person name="Harris B.R."/>
            <person name="Hauser H."/>
            <person name="Hostetler J."/>
            <person name="Ivens A."/>
            <person name="Jagels K."/>
            <person name="Johnson D."/>
            <person name="Johnson J."/>
            <person name="Jones K."/>
            <person name="Kerhornou A.X."/>
            <person name="Koo H."/>
            <person name="Larke N."/>
            <person name="Landfear S."/>
            <person name="Larkin C."/>
            <person name="Leech V."/>
            <person name="Line A."/>
            <person name="Lord A."/>
            <person name="Macleod A."/>
            <person name="Mooney P.J."/>
            <person name="Moule S."/>
            <person name="Martin D.M."/>
            <person name="Morgan G.W."/>
            <person name="Mungall K."/>
            <person name="Norbertczak H."/>
            <person name="Ormond D."/>
            <person name="Pai G."/>
            <person name="Peacock C.S."/>
            <person name="Peterson J."/>
            <person name="Quail M.A."/>
            <person name="Rabbinowitsch E."/>
            <person name="Rajandream M.A."/>
            <person name="Reitter C."/>
            <person name="Salzberg S.L."/>
            <person name="Sanders M."/>
            <person name="Schobel S."/>
            <person name="Sharp S."/>
            <person name="Simmonds M."/>
            <person name="Simpson A.J."/>
            <person name="Tallon L."/>
            <person name="Turner C.M."/>
            <person name="Tait A."/>
            <person name="Tivey A.R."/>
            <person name="Van Aken S."/>
            <person name="Walker D."/>
            <person name="Wanless D."/>
            <person name="Wang S."/>
            <person name="White B."/>
            <person name="White O."/>
            <person name="Whitehead S."/>
            <person name="Woodward J."/>
            <person name="Wortman J."/>
            <person name="Adams M.D."/>
            <person name="Embley T.M."/>
            <person name="Gull K."/>
            <person name="Ullu E."/>
            <person name="Barry J.D."/>
            <person name="Fairlamb A.H."/>
            <person name="Opperdoes F."/>
            <person name="Barrell B.G."/>
            <person name="Donelson J.E."/>
            <person name="Hall N."/>
            <person name="Fraser C.M."/>
            <person name="Melville S.E."/>
            <person name="El-Sayed N.M."/>
        </authorList>
    </citation>
    <scope>NUCLEOTIDE SEQUENCE [LARGE SCALE GENOMIC DNA]</scope>
    <source>
        <strain evidence="6">927/4 GUTat10.1</strain>
    </source>
</reference>
<feature type="compositionally biased region" description="Low complexity" evidence="3">
    <location>
        <begin position="1"/>
        <end position="13"/>
    </location>
</feature>
<gene>
    <name evidence="5" type="ORF">TB927.1.2100</name>
</gene>
<dbReference type="SMART" id="SM00230">
    <property type="entry name" value="CysPc"/>
    <property type="match status" value="1"/>
</dbReference>
<feature type="domain" description="Calpain catalytic" evidence="4">
    <location>
        <begin position="640"/>
        <end position="959"/>
    </location>
</feature>
<dbReference type="InterPro" id="IPR015232">
    <property type="entry name" value="DUF1935"/>
</dbReference>
<dbReference type="GO" id="GO:0005929">
    <property type="term" value="C:cilium"/>
    <property type="evidence" value="ECO:0000318"/>
    <property type="project" value="GO_Central"/>
</dbReference>
<dbReference type="InterPro" id="IPR036310">
    <property type="entry name" value="Smp-1-like_sf"/>
</dbReference>
<evidence type="ECO:0000256" key="3">
    <source>
        <dbReference type="SAM" id="MobiDB-lite"/>
    </source>
</evidence>
<dbReference type="Proteomes" id="UP000008524">
    <property type="component" value="Chromosome 1"/>
</dbReference>
<dbReference type="PROSITE" id="PS50203">
    <property type="entry name" value="CALPAIN_CAT"/>
    <property type="match status" value="1"/>
</dbReference>
<dbReference type="SUPFAM" id="SSF101601">
    <property type="entry name" value="Smp-1-like"/>
    <property type="match status" value="1"/>
</dbReference>
<dbReference type="eggNOG" id="KOG0045">
    <property type="taxonomic scope" value="Eukaryota"/>
</dbReference>
<dbReference type="InterPro" id="IPR022684">
    <property type="entry name" value="Calpain_cysteine_protease"/>
</dbReference>
<organism evidence="5 6">
    <name type="scientific">Trypanosoma brucei brucei (strain 927/4 GUTat10.1)</name>
    <dbReference type="NCBI Taxonomy" id="185431"/>
    <lineage>
        <taxon>Eukaryota</taxon>
        <taxon>Discoba</taxon>
        <taxon>Euglenozoa</taxon>
        <taxon>Kinetoplastea</taxon>
        <taxon>Metakinetoplastina</taxon>
        <taxon>Trypanosomatida</taxon>
        <taxon>Trypanosomatidae</taxon>
        <taxon>Trypanosoma</taxon>
    </lineage>
</organism>
<protein>
    <submittedName>
        <fullName evidence="5">Calpain-like cysteine peptidase, putative cysteine peptidase, Clan CA, family C2, putative</fullName>
    </submittedName>
</protein>
<feature type="compositionally biased region" description="Basic and acidic residues" evidence="3">
    <location>
        <begin position="339"/>
        <end position="364"/>
    </location>
</feature>
<feature type="compositionally biased region" description="Basic and acidic residues" evidence="3">
    <location>
        <begin position="240"/>
        <end position="263"/>
    </location>
</feature>
<dbReference type="GeneID" id="4357285"/>
<dbReference type="AlphaFoldDB" id="Q4GZ11"/>
<dbReference type="Pfam" id="PF09149">
    <property type="entry name" value="DUF1935"/>
    <property type="match status" value="1"/>
</dbReference>
<evidence type="ECO:0000256" key="2">
    <source>
        <dbReference type="PROSITE-ProRule" id="PRU00239"/>
    </source>
</evidence>
<dbReference type="Gene3D" id="3.90.70.10">
    <property type="entry name" value="Cysteine proteinases"/>
    <property type="match status" value="1"/>
</dbReference>
<name>Q4GZ11_TRYB2</name>
<dbReference type="InterPro" id="IPR001300">
    <property type="entry name" value="Peptidase_C2_calpain_cat"/>
</dbReference>
<feature type="active site" evidence="1">
    <location>
        <position position="899"/>
    </location>
</feature>
<dbReference type="Pfam" id="PF00648">
    <property type="entry name" value="Peptidase_C2"/>
    <property type="match status" value="1"/>
</dbReference>
<keyword evidence="6" id="KW-1185">Reference proteome</keyword>
<dbReference type="PANTHER" id="PTHR10183">
    <property type="entry name" value="CALPAIN"/>
    <property type="match status" value="1"/>
</dbReference>
<dbReference type="PaxDb" id="5691-CAJ16288"/>
<evidence type="ECO:0000313" key="6">
    <source>
        <dbReference type="Proteomes" id="UP000008524"/>
    </source>
</evidence>
<feature type="region of interest" description="Disordered" evidence="3">
    <location>
        <begin position="1"/>
        <end position="451"/>
    </location>
</feature>